<accession>A0ABR9S732</accession>
<dbReference type="EMBL" id="JADDIV010000005">
    <property type="protein sequence ID" value="MBE7369336.1"/>
    <property type="molecule type" value="Genomic_DNA"/>
</dbReference>
<reference evidence="1 2" key="1">
    <citation type="submission" date="2020-10" db="EMBL/GenBank/DDBJ databases">
        <title>Ramlibacter sp. HM2 16S ribosomal RNA gene Genome sequencing and assembly.</title>
        <authorList>
            <person name="Kang M."/>
        </authorList>
    </citation>
    <scope>NUCLEOTIDE SEQUENCE [LARGE SCALE GENOMIC DNA]</scope>
    <source>
        <strain evidence="1 2">HM2</strain>
    </source>
</reference>
<protein>
    <submittedName>
        <fullName evidence="1">Uncharacterized protein</fullName>
    </submittedName>
</protein>
<proteinExistence type="predicted"/>
<evidence type="ECO:0000313" key="2">
    <source>
        <dbReference type="Proteomes" id="UP000806285"/>
    </source>
</evidence>
<comment type="caution">
    <text evidence="1">The sequence shown here is derived from an EMBL/GenBank/DDBJ whole genome shotgun (WGS) entry which is preliminary data.</text>
</comment>
<name>A0ABR9S732_9BURK</name>
<gene>
    <name evidence="1" type="ORF">IM787_17360</name>
</gene>
<evidence type="ECO:0000313" key="1">
    <source>
        <dbReference type="EMBL" id="MBE7369336.1"/>
    </source>
</evidence>
<dbReference type="RefSeq" id="WP_193677969.1">
    <property type="nucleotide sequence ID" value="NZ_JADDIV010000005.1"/>
</dbReference>
<keyword evidence="2" id="KW-1185">Reference proteome</keyword>
<sequence>MDAPKVELARTELDFLQRLLLDLQRRLAQPEAAQPGDEEAVAALELALAMLHWDGTPPPALDTQLGLGAAVQLKLGPDAMCAYRQWRTERRKVAAVLTP</sequence>
<dbReference type="Proteomes" id="UP000806285">
    <property type="component" value="Unassembled WGS sequence"/>
</dbReference>
<organism evidence="1 2">
    <name type="scientific">Ramlibacter pallidus</name>
    <dbReference type="NCBI Taxonomy" id="2780087"/>
    <lineage>
        <taxon>Bacteria</taxon>
        <taxon>Pseudomonadati</taxon>
        <taxon>Pseudomonadota</taxon>
        <taxon>Betaproteobacteria</taxon>
        <taxon>Burkholderiales</taxon>
        <taxon>Comamonadaceae</taxon>
        <taxon>Ramlibacter</taxon>
    </lineage>
</organism>